<keyword evidence="1" id="KW-1185">Reference proteome</keyword>
<dbReference type="GeneID" id="138927976"/>
<evidence type="ECO:0000313" key="2">
    <source>
        <dbReference type="RefSeq" id="XP_070139931.1"/>
    </source>
</evidence>
<gene>
    <name evidence="2" type="primary">LOC138927976</name>
</gene>
<organism evidence="1 2">
    <name type="scientific">Drosophila kikkawai</name>
    <name type="common">Fruit fly</name>
    <dbReference type="NCBI Taxonomy" id="30033"/>
    <lineage>
        <taxon>Eukaryota</taxon>
        <taxon>Metazoa</taxon>
        <taxon>Ecdysozoa</taxon>
        <taxon>Arthropoda</taxon>
        <taxon>Hexapoda</taxon>
        <taxon>Insecta</taxon>
        <taxon>Pterygota</taxon>
        <taxon>Neoptera</taxon>
        <taxon>Endopterygota</taxon>
        <taxon>Diptera</taxon>
        <taxon>Brachycera</taxon>
        <taxon>Muscomorpha</taxon>
        <taxon>Ephydroidea</taxon>
        <taxon>Drosophilidae</taxon>
        <taxon>Drosophila</taxon>
        <taxon>Sophophora</taxon>
    </lineage>
</organism>
<sequence>MLWLGFHLFIANGLERGSSFLTTLLPPFPVWHRVHLGVLTPGSPHLKQKTFNTSDSHALNACPTVPQFQQVHFRLRLVLDKAHLPSDDPYIPGELRSCLAVWSIELPGFFPRRGIRVGVDPDQNRKTASLVAIGERAWSGCILLWFLLASASVLLARTLARNWIGDSGTAAVVHISGLPSTAPDTIAGDARGGK</sequence>
<dbReference type="RefSeq" id="XP_070139931.1">
    <property type="nucleotide sequence ID" value="XM_070283830.1"/>
</dbReference>
<accession>A0ABM4GB40</accession>
<reference evidence="1" key="1">
    <citation type="submission" date="2025-05" db="UniProtKB">
        <authorList>
            <consortium name="RefSeq"/>
        </authorList>
    </citation>
    <scope>NUCLEOTIDE SEQUENCE [LARGE SCALE GENOMIC DNA]</scope>
    <source>
        <strain evidence="1">14028-0561.14</strain>
    </source>
</reference>
<dbReference type="Proteomes" id="UP001652661">
    <property type="component" value="Chromosome 2R"/>
</dbReference>
<name>A0ABM4GB40_DROKI</name>
<proteinExistence type="predicted"/>
<evidence type="ECO:0000313" key="1">
    <source>
        <dbReference type="Proteomes" id="UP001652661"/>
    </source>
</evidence>
<protein>
    <submittedName>
        <fullName evidence="2">Uncharacterized protein</fullName>
    </submittedName>
</protein>
<reference evidence="2" key="2">
    <citation type="submission" date="2025-08" db="UniProtKB">
        <authorList>
            <consortium name="RefSeq"/>
        </authorList>
    </citation>
    <scope>IDENTIFICATION</scope>
    <source>
        <strain evidence="2">14028-0561.14</strain>
        <tissue evidence="2">Whole fly</tissue>
    </source>
</reference>